<organism evidence="1 2">
    <name type="scientific">Batillaria attramentaria</name>
    <dbReference type="NCBI Taxonomy" id="370345"/>
    <lineage>
        <taxon>Eukaryota</taxon>
        <taxon>Metazoa</taxon>
        <taxon>Spiralia</taxon>
        <taxon>Lophotrochozoa</taxon>
        <taxon>Mollusca</taxon>
        <taxon>Gastropoda</taxon>
        <taxon>Caenogastropoda</taxon>
        <taxon>Sorbeoconcha</taxon>
        <taxon>Cerithioidea</taxon>
        <taxon>Batillariidae</taxon>
        <taxon>Batillaria</taxon>
    </lineage>
</organism>
<dbReference type="SUPFAM" id="SSF54637">
    <property type="entry name" value="Thioesterase/thiol ester dehydrase-isomerase"/>
    <property type="match status" value="2"/>
</dbReference>
<gene>
    <name evidence="1" type="ORF">BaRGS_00013118</name>
</gene>
<dbReference type="Pfam" id="PF13279">
    <property type="entry name" value="4HBT_2"/>
    <property type="match status" value="1"/>
</dbReference>
<proteinExistence type="predicted"/>
<accession>A0ABD0L7Z5</accession>
<evidence type="ECO:0000313" key="2">
    <source>
        <dbReference type="Proteomes" id="UP001519460"/>
    </source>
</evidence>
<dbReference type="InterPro" id="IPR029069">
    <property type="entry name" value="HotDog_dom_sf"/>
</dbReference>
<dbReference type="PANTHER" id="PTHR34487:SF1">
    <property type="entry name" value="ACYL-ACP THIOESTERASE"/>
    <property type="match status" value="1"/>
</dbReference>
<evidence type="ECO:0000313" key="1">
    <source>
        <dbReference type="EMBL" id="KAK7495671.1"/>
    </source>
</evidence>
<protein>
    <recommendedName>
        <fullName evidence="3">Thioesterase domain-containing protein</fullName>
    </recommendedName>
</protein>
<keyword evidence="2" id="KW-1185">Reference proteome</keyword>
<sequence length="205" mass="22793">MYDPQVSKWPLEVEVRPGHIGNTSLSTVSTITSPSDKQSGELYSQIAQVVLVDKVTRRPTPVADEWRRLYLPHCVRGEQPLIIPRQQVPTDGAASVYQVKVSWSDTDNYNHTNFASYPRFALDAIHDALSQGLLPESLSEKDIAAGVAEVKISYIGEAVEGDMLQVHVWCPEKTERTVVCSMNKEGQLINQVTLIFHSADTTCQL</sequence>
<reference evidence="1 2" key="1">
    <citation type="journal article" date="2023" name="Sci. Data">
        <title>Genome assembly of the Korean intertidal mud-creeper Batillaria attramentaria.</title>
        <authorList>
            <person name="Patra A.K."/>
            <person name="Ho P.T."/>
            <person name="Jun S."/>
            <person name="Lee S.J."/>
            <person name="Kim Y."/>
            <person name="Won Y.J."/>
        </authorList>
    </citation>
    <scope>NUCLEOTIDE SEQUENCE [LARGE SCALE GENOMIC DNA]</scope>
    <source>
        <strain evidence="1">Wonlab-2016</strain>
    </source>
</reference>
<dbReference type="PANTHER" id="PTHR34487">
    <property type="entry name" value="ACYL-ACP THIOESTERASE"/>
    <property type="match status" value="1"/>
</dbReference>
<dbReference type="Gene3D" id="3.10.129.10">
    <property type="entry name" value="Hotdog Thioesterase"/>
    <property type="match status" value="1"/>
</dbReference>
<dbReference type="AlphaFoldDB" id="A0ABD0L7Z5"/>
<comment type="caution">
    <text evidence="1">The sequence shown here is derived from an EMBL/GenBank/DDBJ whole genome shotgun (WGS) entry which is preliminary data.</text>
</comment>
<dbReference type="EMBL" id="JACVVK020000073">
    <property type="protein sequence ID" value="KAK7495671.1"/>
    <property type="molecule type" value="Genomic_DNA"/>
</dbReference>
<dbReference type="Proteomes" id="UP001519460">
    <property type="component" value="Unassembled WGS sequence"/>
</dbReference>
<name>A0ABD0L7Z5_9CAEN</name>
<evidence type="ECO:0008006" key="3">
    <source>
        <dbReference type="Google" id="ProtNLM"/>
    </source>
</evidence>
<dbReference type="CDD" id="cd00586">
    <property type="entry name" value="4HBT"/>
    <property type="match status" value="1"/>
</dbReference>